<gene>
    <name evidence="1" type="ORF">LCGC14_3150770</name>
</gene>
<accession>A0A0F8VUA3</accession>
<protein>
    <recommendedName>
        <fullName evidence="2">Glycosyl transferase family 1 domain-containing protein</fullName>
    </recommendedName>
</protein>
<dbReference type="SUPFAM" id="SSF53756">
    <property type="entry name" value="UDP-Glycosyltransferase/glycogen phosphorylase"/>
    <property type="match status" value="1"/>
</dbReference>
<comment type="caution">
    <text evidence="1">The sequence shown here is derived from an EMBL/GenBank/DDBJ whole genome shotgun (WGS) entry which is preliminary data.</text>
</comment>
<sequence>VEHDNSYVTDFIVHNCLPPVEASLCGVPVIMTNVSGQQMYLREDNAFLIEMDHLAEVKTGQMHLHYWDGQKFPALTSPEVLNQLKKAMRYVVEHPEEAQKRNRRLQKLIKEEYTWNNTANAAIRRLREIKKEIMN</sequence>
<organism evidence="1">
    <name type="scientific">marine sediment metagenome</name>
    <dbReference type="NCBI Taxonomy" id="412755"/>
    <lineage>
        <taxon>unclassified sequences</taxon>
        <taxon>metagenomes</taxon>
        <taxon>ecological metagenomes</taxon>
    </lineage>
</organism>
<dbReference type="PANTHER" id="PTHR46656:SF3">
    <property type="entry name" value="PUTATIVE-RELATED"/>
    <property type="match status" value="1"/>
</dbReference>
<name>A0A0F8VUA3_9ZZZZ</name>
<evidence type="ECO:0000313" key="1">
    <source>
        <dbReference type="EMBL" id="KKK47877.1"/>
    </source>
</evidence>
<dbReference type="EMBL" id="LAZR01069349">
    <property type="protein sequence ID" value="KKK47877.1"/>
    <property type="molecule type" value="Genomic_DNA"/>
</dbReference>
<dbReference type="PANTHER" id="PTHR46656">
    <property type="entry name" value="PUTATIVE-RELATED"/>
    <property type="match status" value="1"/>
</dbReference>
<feature type="non-terminal residue" evidence="1">
    <location>
        <position position="1"/>
    </location>
</feature>
<proteinExistence type="predicted"/>
<evidence type="ECO:0008006" key="2">
    <source>
        <dbReference type="Google" id="ProtNLM"/>
    </source>
</evidence>
<dbReference type="Gene3D" id="3.40.50.2000">
    <property type="entry name" value="Glycogen Phosphorylase B"/>
    <property type="match status" value="1"/>
</dbReference>
<dbReference type="Pfam" id="PF20706">
    <property type="entry name" value="GT4-conflict"/>
    <property type="match status" value="1"/>
</dbReference>
<dbReference type="AlphaFoldDB" id="A0A0F8VUA3"/>
<reference evidence="1" key="1">
    <citation type="journal article" date="2015" name="Nature">
        <title>Complex archaea that bridge the gap between prokaryotes and eukaryotes.</title>
        <authorList>
            <person name="Spang A."/>
            <person name="Saw J.H."/>
            <person name="Jorgensen S.L."/>
            <person name="Zaremba-Niedzwiedzka K."/>
            <person name="Martijn J."/>
            <person name="Lind A.E."/>
            <person name="van Eijk R."/>
            <person name="Schleper C."/>
            <person name="Guy L."/>
            <person name="Ettema T.J."/>
        </authorList>
    </citation>
    <scope>NUCLEOTIDE SEQUENCE</scope>
</reference>